<organism evidence="4 5">
    <name type="scientific">Dyadobacter fermentans</name>
    <dbReference type="NCBI Taxonomy" id="94254"/>
    <lineage>
        <taxon>Bacteria</taxon>
        <taxon>Pseudomonadati</taxon>
        <taxon>Bacteroidota</taxon>
        <taxon>Cytophagia</taxon>
        <taxon>Cytophagales</taxon>
        <taxon>Spirosomataceae</taxon>
        <taxon>Dyadobacter</taxon>
    </lineage>
</organism>
<keyword evidence="5" id="KW-1185">Reference proteome</keyword>
<evidence type="ECO:0000256" key="2">
    <source>
        <dbReference type="ARBA" id="ARBA00023002"/>
    </source>
</evidence>
<dbReference type="PANTHER" id="PTHR43673:SF10">
    <property type="entry name" value="NADH DEHYDROGENASE_NAD(P)H NITROREDUCTASE XCC3605-RELATED"/>
    <property type="match status" value="1"/>
</dbReference>
<dbReference type="EMBL" id="JAVDTI010000008">
    <property type="protein sequence ID" value="MDR6809230.1"/>
    <property type="molecule type" value="Genomic_DNA"/>
</dbReference>
<sequence length="332" mass="37845">MTSIKRYVPQSVKTAFRQTRSRVNLLKDFYADYKKFSKYSASISKKGKERLESYIIKEYHAIEKGLALRTPRPGFGVLRITFLLDALDVYQEKYGTDDSVKTTIASLHEYLSFNSQYSSPDFNILKERIQKKLNGFSGDYSNFGGTKTIRKDSLHLDFDFEKFVKSRYSVRDFTDEPVDTKTILDAIDTARFTPSACNRQAWRVTVIEARNKAAKLNMLEIQNGNAGFREHINALIVITGKISSFYDYERYQVYIDAGMFAMTLLLALHAKGLGTCCLNMSVTAQGADEFNRRMNLDGDSVPIMYIAVGNLKDEFKVAKSQRKDLSEIVTVI</sequence>
<evidence type="ECO:0000313" key="4">
    <source>
        <dbReference type="EMBL" id="MDR6809230.1"/>
    </source>
</evidence>
<evidence type="ECO:0000259" key="3">
    <source>
        <dbReference type="Pfam" id="PF00881"/>
    </source>
</evidence>
<comment type="similarity">
    <text evidence="1">Belongs to the nitroreductase family.</text>
</comment>
<accession>A0ABU1R9F0</accession>
<feature type="domain" description="Nitroreductase" evidence="3">
    <location>
        <begin position="164"/>
        <end position="309"/>
    </location>
</feature>
<dbReference type="Proteomes" id="UP001264980">
    <property type="component" value="Unassembled WGS sequence"/>
</dbReference>
<comment type="caution">
    <text evidence="4">The sequence shown here is derived from an EMBL/GenBank/DDBJ whole genome shotgun (WGS) entry which is preliminary data.</text>
</comment>
<dbReference type="InterPro" id="IPR000415">
    <property type="entry name" value="Nitroreductase-like"/>
</dbReference>
<protein>
    <submittedName>
        <fullName evidence="4">Nitroreductase</fullName>
    </submittedName>
</protein>
<dbReference type="Pfam" id="PF00881">
    <property type="entry name" value="Nitroreductase"/>
    <property type="match status" value="1"/>
</dbReference>
<proteinExistence type="inferred from homology"/>
<evidence type="ECO:0000256" key="1">
    <source>
        <dbReference type="ARBA" id="ARBA00007118"/>
    </source>
</evidence>
<evidence type="ECO:0000313" key="5">
    <source>
        <dbReference type="Proteomes" id="UP001264980"/>
    </source>
</evidence>
<dbReference type="SUPFAM" id="SSF55469">
    <property type="entry name" value="FMN-dependent nitroreductase-like"/>
    <property type="match status" value="1"/>
</dbReference>
<dbReference type="RefSeq" id="WP_309992367.1">
    <property type="nucleotide sequence ID" value="NZ_JAVDTI010000008.1"/>
</dbReference>
<name>A0ABU1R9F0_9BACT</name>
<reference evidence="4 5" key="1">
    <citation type="submission" date="2023-07" db="EMBL/GenBank/DDBJ databases">
        <title>Sorghum-associated microbial communities from plants grown in Nebraska, USA.</title>
        <authorList>
            <person name="Schachtman D."/>
        </authorList>
    </citation>
    <scope>NUCLEOTIDE SEQUENCE [LARGE SCALE GENOMIC DNA]</scope>
    <source>
        <strain evidence="4 5">BE57</strain>
    </source>
</reference>
<keyword evidence="2" id="KW-0560">Oxidoreductase</keyword>
<gene>
    <name evidence="4" type="ORF">J2W84_006295</name>
</gene>
<dbReference type="InterPro" id="IPR029479">
    <property type="entry name" value="Nitroreductase"/>
</dbReference>
<dbReference type="PANTHER" id="PTHR43673">
    <property type="entry name" value="NAD(P)H NITROREDUCTASE YDGI-RELATED"/>
    <property type="match status" value="1"/>
</dbReference>
<dbReference type="Gene3D" id="3.40.109.10">
    <property type="entry name" value="NADH Oxidase"/>
    <property type="match status" value="1"/>
</dbReference>